<evidence type="ECO:0000313" key="2">
    <source>
        <dbReference type="EMBL" id="TSD68499.1"/>
    </source>
</evidence>
<name>A0A554SQG2_9ACTN</name>
<dbReference type="EMBL" id="VLNT01000001">
    <property type="protein sequence ID" value="TSD68499.1"/>
    <property type="molecule type" value="Genomic_DNA"/>
</dbReference>
<keyword evidence="1" id="KW-0472">Membrane</keyword>
<keyword evidence="1" id="KW-1133">Transmembrane helix</keyword>
<dbReference type="AlphaFoldDB" id="A0A554SQG2"/>
<keyword evidence="1" id="KW-0812">Transmembrane</keyword>
<dbReference type="RefSeq" id="WP_143911440.1">
    <property type="nucleotide sequence ID" value="NZ_VLNT01000001.1"/>
</dbReference>
<comment type="caution">
    <text evidence="2">The sequence shown here is derived from an EMBL/GenBank/DDBJ whole genome shotgun (WGS) entry which is preliminary data.</text>
</comment>
<proteinExistence type="predicted"/>
<evidence type="ECO:0000256" key="1">
    <source>
        <dbReference type="SAM" id="Phobius"/>
    </source>
</evidence>
<feature type="transmembrane region" description="Helical" evidence="1">
    <location>
        <begin position="129"/>
        <end position="148"/>
    </location>
</feature>
<sequence>MNGVIEAMRSWPWAWAWCGFFLVAFLRAGATYLIGRGVTAGVIRWRSPNARTRAVMDRVGTWGAPVVALSFLTVGVQTIVNLSAGLIEMRWPRYLSGLVPGAAAWATVWSTIGMAAFYALLGGLRGEPLLALAGIVVVAAVVVIYLALRKRAARLVGGDDSGSLNP</sequence>
<dbReference type="Proteomes" id="UP000316988">
    <property type="component" value="Unassembled WGS sequence"/>
</dbReference>
<evidence type="ECO:0000313" key="3">
    <source>
        <dbReference type="Proteomes" id="UP000316988"/>
    </source>
</evidence>
<reference evidence="2 3" key="1">
    <citation type="submission" date="2019-07" db="EMBL/GenBank/DDBJ databases">
        <authorList>
            <person name="Zhao L.H."/>
        </authorList>
    </citation>
    <scope>NUCLEOTIDE SEQUENCE [LARGE SCALE GENOMIC DNA]</scope>
    <source>
        <strain evidence="2 3">Co35</strain>
    </source>
</reference>
<keyword evidence="3" id="KW-1185">Reference proteome</keyword>
<gene>
    <name evidence="2" type="ORF">FNM00_02615</name>
</gene>
<organism evidence="2 3">
    <name type="scientific">Aeromicrobium piscarium</name>
    <dbReference type="NCBI Taxonomy" id="2590901"/>
    <lineage>
        <taxon>Bacteria</taxon>
        <taxon>Bacillati</taxon>
        <taxon>Actinomycetota</taxon>
        <taxon>Actinomycetes</taxon>
        <taxon>Propionibacteriales</taxon>
        <taxon>Nocardioidaceae</taxon>
        <taxon>Aeromicrobium</taxon>
    </lineage>
</organism>
<feature type="transmembrane region" description="Helical" evidence="1">
    <location>
        <begin position="62"/>
        <end position="82"/>
    </location>
</feature>
<feature type="transmembrane region" description="Helical" evidence="1">
    <location>
        <begin position="12"/>
        <end position="35"/>
    </location>
</feature>
<dbReference type="OrthoDB" id="3426404at2"/>
<accession>A0A554SQG2</accession>
<protein>
    <recommendedName>
        <fullName evidence="4">DedA family protein</fullName>
    </recommendedName>
</protein>
<feature type="transmembrane region" description="Helical" evidence="1">
    <location>
        <begin position="94"/>
        <end position="117"/>
    </location>
</feature>
<evidence type="ECO:0008006" key="4">
    <source>
        <dbReference type="Google" id="ProtNLM"/>
    </source>
</evidence>